<gene>
    <name evidence="10" type="primary">hisS</name>
    <name evidence="16" type="ORF">CO124_00260</name>
    <name evidence="12" type="ORF">COS22_01760</name>
    <name evidence="11" type="ORF">COS45_01645</name>
    <name evidence="13" type="ORF">COW47_01700</name>
    <name evidence="10" type="ORF">COW69_00840</name>
    <name evidence="15" type="ORF">COY63_02420</name>
    <name evidence="14" type="ORF">COZ66_02155</name>
</gene>
<dbReference type="Proteomes" id="UP000228989">
    <property type="component" value="Unassembled WGS sequence"/>
</dbReference>
<comment type="caution">
    <text evidence="10">The sequence shown here is derived from an EMBL/GenBank/DDBJ whole genome shotgun (WGS) entry which is preliminary data.</text>
</comment>
<dbReference type="GO" id="GO:0005737">
    <property type="term" value="C:cytoplasm"/>
    <property type="evidence" value="ECO:0007669"/>
    <property type="project" value="UniProtKB-UniRule"/>
</dbReference>
<proteinExistence type="inferred from homology"/>
<feature type="binding site" evidence="8">
    <location>
        <begin position="125"/>
        <end position="127"/>
    </location>
    <ligand>
        <name>L-histidine</name>
        <dbReference type="ChEBI" id="CHEBI:57595"/>
    </ligand>
</feature>
<keyword evidence="4" id="KW-0067">ATP-binding</keyword>
<dbReference type="InterPro" id="IPR006195">
    <property type="entry name" value="aa-tRNA-synth_II"/>
</dbReference>
<evidence type="ECO:0000313" key="15">
    <source>
        <dbReference type="EMBL" id="PIY99658.1"/>
    </source>
</evidence>
<dbReference type="PANTHER" id="PTHR11476:SF7">
    <property type="entry name" value="HISTIDINE--TRNA LIGASE"/>
    <property type="match status" value="1"/>
</dbReference>
<evidence type="ECO:0000256" key="2">
    <source>
        <dbReference type="ARBA" id="ARBA00012815"/>
    </source>
</evidence>
<reference evidence="17 18" key="2">
    <citation type="submission" date="2017-09" db="EMBL/GenBank/DDBJ databases">
        <title>Depth-based differentiation of microbial function through sediment-hosted aquifers and enrichment of novel symbionts in the deep terrestrial subsurface.</title>
        <authorList>
            <person name="Probst A.J."/>
            <person name="Ladd B."/>
            <person name="Jarett J.K."/>
            <person name="Geller-Mcgrath D.E."/>
            <person name="Sieber C.M.K."/>
            <person name="Emerson J.B."/>
            <person name="Anantharaman K."/>
            <person name="Thomas B.C."/>
            <person name="Malmstrom R."/>
            <person name="Stieglmeier M."/>
            <person name="Klingl A."/>
            <person name="Woyke T."/>
            <person name="Ryan C.M."/>
            <person name="Banfield J.F."/>
        </authorList>
    </citation>
    <scope>NUCLEOTIDE SEQUENCE [LARGE SCALE GENOMIC DNA]</scope>
</reference>
<evidence type="ECO:0000256" key="1">
    <source>
        <dbReference type="ARBA" id="ARBA00008226"/>
    </source>
</evidence>
<dbReference type="Pfam" id="PF13393">
    <property type="entry name" value="tRNA-synt_His"/>
    <property type="match status" value="1"/>
</dbReference>
<evidence type="ECO:0000313" key="14">
    <source>
        <dbReference type="EMBL" id="PIX27956.1"/>
    </source>
</evidence>
<accession>A0A2H9N243</accession>
<dbReference type="Pfam" id="PF03129">
    <property type="entry name" value="HGTP_anticodon"/>
    <property type="match status" value="1"/>
</dbReference>
<evidence type="ECO:0000313" key="17">
    <source>
        <dbReference type="Proteomes" id="UP000228874"/>
    </source>
</evidence>
<feature type="binding site" evidence="8">
    <location>
        <position position="319"/>
    </location>
    <ligand>
        <name>L-histidine</name>
        <dbReference type="ChEBI" id="CHEBI:57595"/>
    </ligand>
</feature>
<dbReference type="SUPFAM" id="SSF52954">
    <property type="entry name" value="Class II aaRS ABD-related"/>
    <property type="match status" value="1"/>
</dbReference>
<dbReference type="NCBIfam" id="TIGR00442">
    <property type="entry name" value="hisS"/>
    <property type="match status" value="1"/>
</dbReference>
<keyword evidence="3" id="KW-0547">Nucleotide-binding</keyword>
<dbReference type="GO" id="GO:0004821">
    <property type="term" value="F:histidine-tRNA ligase activity"/>
    <property type="evidence" value="ECO:0007669"/>
    <property type="project" value="UniProtKB-UniRule"/>
</dbReference>
<accession>A0A2H9QSU0</accession>
<dbReference type="InterPro" id="IPR036621">
    <property type="entry name" value="Anticodon-bd_dom_sf"/>
</dbReference>
<reference evidence="10 19" key="1">
    <citation type="submission" date="2017-09" db="EMBL/GenBank/DDBJ databases">
        <title>Depth-based differentiation of microbial function through sediment-hosted aquifers and enrichment of novel symbionts in the deep terrestrial subsurface.</title>
        <authorList>
            <person name="Probst A.J."/>
            <person name="Ladd B."/>
            <person name="Jarett J.K."/>
            <person name="Geller-Mcgrath D.E."/>
            <person name="Sieber C.M."/>
            <person name="Emerson J.B."/>
            <person name="Anantharaman K."/>
            <person name="Thomas B.C."/>
            <person name="Malmstrom R."/>
            <person name="Stieglmeier M."/>
            <person name="Klingl A."/>
            <person name="Woyke T."/>
            <person name="Ryan C.M."/>
            <person name="Banfield J.F."/>
        </authorList>
    </citation>
    <scope>NUCLEOTIDE SEQUENCE [LARGE SCALE GENOMIC DNA]</scope>
    <source>
        <strain evidence="12">CG02_land_8_20_14_3_00_31_209</strain>
        <strain evidence="11">CG03_land_8_20_14_0_80_31_114</strain>
        <strain evidence="13">CG17_big_fil_post_rev_8_21_14_2_50_31_73</strain>
        <strain evidence="10">CG18_big_fil_WC_8_21_14_2_50_31_19</strain>
        <strain evidence="15">CG_4_10_14_0_8_um_filter_31_133</strain>
        <strain evidence="14">CG_4_8_14_3_um_filter</strain>
        <strain evidence="16">CG_4_9_14_3_um_filter_31_125</strain>
    </source>
</reference>
<dbReference type="EMBL" id="PFUW01000004">
    <property type="protein sequence ID" value="PJB04462.1"/>
    <property type="molecule type" value="Genomic_DNA"/>
</dbReference>
<dbReference type="EMBL" id="PFFF01000039">
    <property type="protein sequence ID" value="PIV89659.1"/>
    <property type="molecule type" value="Genomic_DNA"/>
</dbReference>
<organism evidence="10 19">
    <name type="scientific">Huberarchaeum crystalense</name>
    <dbReference type="NCBI Taxonomy" id="2014257"/>
    <lineage>
        <taxon>Archaea</taxon>
        <taxon>Candidatus Huberarchaeota</taxon>
        <taxon>Candidatus Huberarchaeia</taxon>
        <taxon>Candidatus Huberarchaeales</taxon>
        <taxon>Candidatus Huberarchaeaceae</taxon>
        <taxon>Candidatus Huberarchaeum</taxon>
    </lineage>
</organism>
<dbReference type="EMBL" id="PFIH01000055">
    <property type="protein sequence ID" value="PIX27956.1"/>
    <property type="molecule type" value="Genomic_DNA"/>
</dbReference>
<dbReference type="SUPFAM" id="SSF55681">
    <property type="entry name" value="Class II aaRS and biotin synthetases"/>
    <property type="match status" value="1"/>
</dbReference>
<feature type="binding site" evidence="8">
    <location>
        <position position="168"/>
    </location>
    <ligand>
        <name>L-histidine</name>
        <dbReference type="ChEBI" id="CHEBI:57595"/>
    </ligand>
</feature>
<dbReference type="PIRSF" id="PIRSF001549">
    <property type="entry name" value="His-tRNA_synth"/>
    <property type="match status" value="1"/>
</dbReference>
<evidence type="ECO:0000313" key="19">
    <source>
        <dbReference type="Proteomes" id="UP000229789"/>
    </source>
</evidence>
<dbReference type="GO" id="GO:0005524">
    <property type="term" value="F:ATP binding"/>
    <property type="evidence" value="ECO:0007669"/>
    <property type="project" value="UniProtKB-KW"/>
</dbReference>
<evidence type="ECO:0000313" key="16">
    <source>
        <dbReference type="EMBL" id="PJB04462.1"/>
    </source>
</evidence>
<evidence type="ECO:0000313" key="11">
    <source>
        <dbReference type="EMBL" id="PIV13671.1"/>
    </source>
</evidence>
<dbReference type="InterPro" id="IPR041715">
    <property type="entry name" value="HisRS-like_core"/>
</dbReference>
<comment type="similarity">
    <text evidence="1">Belongs to the class-II aminoacyl-tRNA synthetase family.</text>
</comment>
<evidence type="ECO:0000256" key="6">
    <source>
        <dbReference type="ARBA" id="ARBA00047639"/>
    </source>
</evidence>
<feature type="domain" description="Aminoacyl-transfer RNA synthetases class-II family profile" evidence="9">
    <location>
        <begin position="64"/>
        <end position="444"/>
    </location>
</feature>
<dbReference type="InterPro" id="IPR045864">
    <property type="entry name" value="aa-tRNA-synth_II/BPL/LPL"/>
</dbReference>
<dbReference type="PANTHER" id="PTHR11476">
    <property type="entry name" value="HISTIDYL-TRNA SYNTHETASE"/>
    <property type="match status" value="1"/>
</dbReference>
<dbReference type="Gene3D" id="3.30.930.10">
    <property type="entry name" value="Bira Bifunctional Protein, Domain 2"/>
    <property type="match status" value="1"/>
</dbReference>
<sequence length="481" mass="55365">MGKIVLSEKKTRSGKIVFQNIFHKRLKMEKSENNDFCTTQSFEKNQRLQQLKGTPEYLPEEQIVREKIIDILKKNFKIYGFKPIETSILEYYNVAANKYAGGEEILKETYNLKDQGARELCLRYELTFKLAKLFGLNPNLRLPFKRYEIGKVFRDGPIKPGRLREFTQCDVDVVGIKSVIADAELISLIFSVFDELCLPIFVQISDKNFLFGLFEFCGVGSEKFAGVALSLDKLEKFGEEYVKKELFEKEISENVVNTLFLLLKTANTKQTNKDKLIFFKEKLNNTLAQKGLEDLQNFFKYCSYFGINKDIIFTPTLARGLGYYTGFVCEVFLKNSKIKSSISAGGRWDKMISKFLQSEREYPATGLTFGLDVIFTALKEKGLKIFINSKDKIPKILIISINTQKKCLEIATLLRKEGIKCIIEFEKSLKGALDYANKEQIPFALIVGEKELRENKYTLRNLDSKDEKMLSFTEVVKNIKN</sequence>
<evidence type="ECO:0000313" key="12">
    <source>
        <dbReference type="EMBL" id="PIV46378.1"/>
    </source>
</evidence>
<dbReference type="Proteomes" id="UP000230477">
    <property type="component" value="Unassembled WGS sequence"/>
</dbReference>
<accession>A0A2G9LJH3</accession>
<evidence type="ECO:0000256" key="4">
    <source>
        <dbReference type="ARBA" id="ARBA00022840"/>
    </source>
</evidence>
<accession>A0A2H9M2A8</accession>
<dbReference type="EMBL" id="PCUF01000007">
    <property type="protein sequence ID" value="PIN66696.1"/>
    <property type="molecule type" value="Genomic_DNA"/>
</dbReference>
<evidence type="ECO:0000256" key="7">
    <source>
        <dbReference type="NCBIfam" id="TIGR00442"/>
    </source>
</evidence>
<dbReference type="EC" id="6.1.1.21" evidence="2 7"/>
<dbReference type="Proteomes" id="UP000228874">
    <property type="component" value="Unassembled WGS sequence"/>
</dbReference>
<dbReference type="Proteomes" id="UP000228888">
    <property type="component" value="Unassembled WGS sequence"/>
</dbReference>
<dbReference type="Proteomes" id="UP000231449">
    <property type="component" value="Unassembled WGS sequence"/>
</dbReference>
<keyword evidence="10" id="KW-0436">Ligase</keyword>
<protein>
    <recommendedName>
        <fullName evidence="2 7">Histidine--tRNA ligase</fullName>
        <ecNumber evidence="2 7">6.1.1.21</ecNumber>
    </recommendedName>
</protein>
<name>A0A2G9LJH3_HUBC1</name>
<dbReference type="EMBL" id="PFMG01000061">
    <property type="protein sequence ID" value="PIY99658.1"/>
    <property type="molecule type" value="Genomic_DNA"/>
</dbReference>
<dbReference type="InterPro" id="IPR015807">
    <property type="entry name" value="His-tRNA-ligase"/>
</dbReference>
<evidence type="ECO:0000313" key="13">
    <source>
        <dbReference type="EMBL" id="PIV89659.1"/>
    </source>
</evidence>
<evidence type="ECO:0000256" key="3">
    <source>
        <dbReference type="ARBA" id="ARBA00022741"/>
    </source>
</evidence>
<accession>A0A2H9P814</accession>
<feature type="binding site" evidence="8">
    <location>
        <begin position="323"/>
        <end position="324"/>
    </location>
    <ligand>
        <name>L-histidine</name>
        <dbReference type="ChEBI" id="CHEBI:57595"/>
    </ligand>
</feature>
<dbReference type="Proteomes" id="UP000230713">
    <property type="component" value="Unassembled WGS sequence"/>
</dbReference>
<dbReference type="GO" id="GO:0006427">
    <property type="term" value="P:histidyl-tRNA aminoacylation"/>
    <property type="evidence" value="ECO:0007669"/>
    <property type="project" value="UniProtKB-UniRule"/>
</dbReference>
<dbReference type="PROSITE" id="PS50862">
    <property type="entry name" value="AA_TRNA_LIGASE_II"/>
    <property type="match status" value="1"/>
</dbReference>
<dbReference type="AlphaFoldDB" id="A0A2G9LJH3"/>
<feature type="binding site" evidence="8">
    <location>
        <position position="154"/>
    </location>
    <ligand>
        <name>L-histidine</name>
        <dbReference type="ChEBI" id="CHEBI:57595"/>
    </ligand>
</feature>
<dbReference type="EMBL" id="PETW01000029">
    <property type="protein sequence ID" value="PIV46378.1"/>
    <property type="molecule type" value="Genomic_DNA"/>
</dbReference>
<evidence type="ECO:0000256" key="8">
    <source>
        <dbReference type="PIRSR" id="PIRSR001549-1"/>
    </source>
</evidence>
<dbReference type="InterPro" id="IPR004154">
    <property type="entry name" value="Anticodon-bd"/>
</dbReference>
<keyword evidence="5" id="KW-0648">Protein biosynthesis</keyword>
<evidence type="ECO:0000259" key="9">
    <source>
        <dbReference type="PROSITE" id="PS50862"/>
    </source>
</evidence>
<evidence type="ECO:0000313" key="18">
    <source>
        <dbReference type="Proteomes" id="UP000228888"/>
    </source>
</evidence>
<dbReference type="Gene3D" id="3.40.50.800">
    <property type="entry name" value="Anticodon-binding domain"/>
    <property type="match status" value="1"/>
</dbReference>
<dbReference type="EMBL" id="PEUT01000040">
    <property type="protein sequence ID" value="PIV13671.1"/>
    <property type="molecule type" value="Genomic_DNA"/>
</dbReference>
<feature type="binding site" evidence="8">
    <location>
        <position position="172"/>
    </location>
    <ligand>
        <name>L-histidine</name>
        <dbReference type="ChEBI" id="CHEBI:57595"/>
    </ligand>
</feature>
<comment type="catalytic activity">
    <reaction evidence="6">
        <text>tRNA(His) + L-histidine + ATP = L-histidyl-tRNA(His) + AMP + diphosphate + H(+)</text>
        <dbReference type="Rhea" id="RHEA:17313"/>
        <dbReference type="Rhea" id="RHEA-COMP:9665"/>
        <dbReference type="Rhea" id="RHEA-COMP:9689"/>
        <dbReference type="ChEBI" id="CHEBI:15378"/>
        <dbReference type="ChEBI" id="CHEBI:30616"/>
        <dbReference type="ChEBI" id="CHEBI:33019"/>
        <dbReference type="ChEBI" id="CHEBI:57595"/>
        <dbReference type="ChEBI" id="CHEBI:78442"/>
        <dbReference type="ChEBI" id="CHEBI:78527"/>
        <dbReference type="ChEBI" id="CHEBI:456215"/>
        <dbReference type="EC" id="6.1.1.21"/>
    </reaction>
</comment>
<evidence type="ECO:0000256" key="5">
    <source>
        <dbReference type="ARBA" id="ARBA00022917"/>
    </source>
</evidence>
<accession>A0A2H9MMH7</accession>
<dbReference type="Proteomes" id="UP000229789">
    <property type="component" value="Unassembled WGS sequence"/>
</dbReference>
<dbReference type="CDD" id="cd00773">
    <property type="entry name" value="HisRS-like_core"/>
    <property type="match status" value="1"/>
</dbReference>
<evidence type="ECO:0000313" key="10">
    <source>
        <dbReference type="EMBL" id="PIN66696.1"/>
    </source>
</evidence>
<accession>A0A2H9M907</accession>
<dbReference type="InterPro" id="IPR004516">
    <property type="entry name" value="HisRS/HisZ"/>
</dbReference>